<name>A0ACC7N6G6_9BURK</name>
<proteinExistence type="predicted"/>
<sequence length="514" mass="54898">MANSPNLNAAAIALNRFGLGARADDTPPADPKGWLLAQFEQYQPRPAAWASQPDSVALSTELAQQRMQFSQQAQQNPPEGAGVNQAGAASNASVGAQTNAQISAQSNAQTTRQAAERKALRGEILDLYRASVNARVTSALTTPAPFVERLVHFWANHFAVSVEKAGVAALAGSFEAEAIRPHVLGRFEDMLVAVERHPAMQVFLDQTRSVGPDSMAALRAAQRNPERKRGLNENLAREIMELHTLGVRSGYSQDDVTEFARALTGWSLAGNPGNLGNAGNLANANRRGIEQNAAPGSFVFRAALHEPGSRTIMGRSYDEPGEAQALAILHDLAHAPATAQHIGVKLARHFVADNPPPGVSERLANAFERSGGDLPTVYRALLDTPQAWSPTAVKFKTPWEWTISSMRGLGWQDLGNLQSAPILTQLGQPVWRPGSPAGYDDIAASWAAPDALVRRVEVAQRFAARVGDRLDARSLGQTLLAGSLGEPTAAAVARAESASTAIALLLVSPDFQRR</sequence>
<gene>
    <name evidence="1" type="ORF">PQR01_05940</name>
</gene>
<keyword evidence="2" id="KW-1185">Reference proteome</keyword>
<reference evidence="1 2" key="1">
    <citation type="journal article" date="2024" name="Chem. Sci.">
        <title>Discovery of megapolipeptins by genome mining of a Burkholderiales bacteria collection.</title>
        <authorList>
            <person name="Paulo B.S."/>
            <person name="Recchia M.J.J."/>
            <person name="Lee S."/>
            <person name="Fergusson C.H."/>
            <person name="Romanowski S.B."/>
            <person name="Hernandez A."/>
            <person name="Krull N."/>
            <person name="Liu D.Y."/>
            <person name="Cavanagh H."/>
            <person name="Bos A."/>
            <person name="Gray C.A."/>
            <person name="Murphy B.T."/>
            <person name="Linington R.G."/>
            <person name="Eustaquio A.S."/>
        </authorList>
    </citation>
    <scope>NUCLEOTIDE SEQUENCE [LARGE SCALE GENOMIC DNA]</scope>
    <source>
        <strain evidence="1 2">RL18-126-BIB-B</strain>
    </source>
</reference>
<evidence type="ECO:0000313" key="1">
    <source>
        <dbReference type="EMBL" id="MFM0103027.1"/>
    </source>
</evidence>
<comment type="caution">
    <text evidence="1">The sequence shown here is derived from an EMBL/GenBank/DDBJ whole genome shotgun (WGS) entry which is preliminary data.</text>
</comment>
<dbReference type="Proteomes" id="UP001629235">
    <property type="component" value="Unassembled WGS sequence"/>
</dbReference>
<evidence type="ECO:0000313" key="2">
    <source>
        <dbReference type="Proteomes" id="UP001629235"/>
    </source>
</evidence>
<protein>
    <submittedName>
        <fullName evidence="1">DUF1800 domain-containing protein</fullName>
    </submittedName>
</protein>
<accession>A0ACC7N6G6</accession>
<organism evidence="1 2">
    <name type="scientific">Paraburkholderia rhynchosiae</name>
    <dbReference type="NCBI Taxonomy" id="487049"/>
    <lineage>
        <taxon>Bacteria</taxon>
        <taxon>Pseudomonadati</taxon>
        <taxon>Pseudomonadota</taxon>
        <taxon>Betaproteobacteria</taxon>
        <taxon>Burkholderiales</taxon>
        <taxon>Burkholderiaceae</taxon>
        <taxon>Paraburkholderia</taxon>
    </lineage>
</organism>
<dbReference type="EMBL" id="JAQQDW010000007">
    <property type="protein sequence ID" value="MFM0103027.1"/>
    <property type="molecule type" value="Genomic_DNA"/>
</dbReference>